<keyword evidence="1" id="KW-0479">Metal-binding</keyword>
<name>W4K2Z9_HETIT</name>
<evidence type="ECO:0000256" key="1">
    <source>
        <dbReference type="PROSITE-ProRule" id="PRU00042"/>
    </source>
</evidence>
<keyword evidence="1" id="KW-0863">Zinc-finger</keyword>
<accession>W4K2Z9</accession>
<evidence type="ECO:0000313" key="4">
    <source>
        <dbReference type="Proteomes" id="UP000030671"/>
    </source>
</evidence>
<proteinExistence type="predicted"/>
<protein>
    <recommendedName>
        <fullName evidence="2">C2H2-type domain-containing protein</fullName>
    </recommendedName>
</protein>
<dbReference type="HOGENOM" id="CLU_066263_0_0_1"/>
<dbReference type="EMBL" id="KI925460">
    <property type="protein sequence ID" value="ETW79436.1"/>
    <property type="molecule type" value="Genomic_DNA"/>
</dbReference>
<dbReference type="GO" id="GO:0008270">
    <property type="term" value="F:zinc ion binding"/>
    <property type="evidence" value="ECO:0007669"/>
    <property type="project" value="UniProtKB-KW"/>
</dbReference>
<organism evidence="3 4">
    <name type="scientific">Heterobasidion irregulare (strain TC 32-1)</name>
    <dbReference type="NCBI Taxonomy" id="747525"/>
    <lineage>
        <taxon>Eukaryota</taxon>
        <taxon>Fungi</taxon>
        <taxon>Dikarya</taxon>
        <taxon>Basidiomycota</taxon>
        <taxon>Agaricomycotina</taxon>
        <taxon>Agaricomycetes</taxon>
        <taxon>Russulales</taxon>
        <taxon>Bondarzewiaceae</taxon>
        <taxon>Heterobasidion</taxon>
        <taxon>Heterobasidion annosum species complex</taxon>
    </lineage>
</organism>
<evidence type="ECO:0000259" key="2">
    <source>
        <dbReference type="PROSITE" id="PS50157"/>
    </source>
</evidence>
<dbReference type="InterPro" id="IPR013087">
    <property type="entry name" value="Znf_C2H2_type"/>
</dbReference>
<reference evidence="3 4" key="1">
    <citation type="journal article" date="2012" name="New Phytol.">
        <title>Insight into trade-off between wood decay and parasitism from the genome of a fungal forest pathogen.</title>
        <authorList>
            <person name="Olson A."/>
            <person name="Aerts A."/>
            <person name="Asiegbu F."/>
            <person name="Belbahri L."/>
            <person name="Bouzid O."/>
            <person name="Broberg A."/>
            <person name="Canback B."/>
            <person name="Coutinho P.M."/>
            <person name="Cullen D."/>
            <person name="Dalman K."/>
            <person name="Deflorio G."/>
            <person name="van Diepen L.T."/>
            <person name="Dunand C."/>
            <person name="Duplessis S."/>
            <person name="Durling M."/>
            <person name="Gonthier P."/>
            <person name="Grimwood J."/>
            <person name="Fossdal C.G."/>
            <person name="Hansson D."/>
            <person name="Henrissat B."/>
            <person name="Hietala A."/>
            <person name="Himmelstrand K."/>
            <person name="Hoffmeister D."/>
            <person name="Hogberg N."/>
            <person name="James T.Y."/>
            <person name="Karlsson M."/>
            <person name="Kohler A."/>
            <person name="Kues U."/>
            <person name="Lee Y.H."/>
            <person name="Lin Y.C."/>
            <person name="Lind M."/>
            <person name="Lindquist E."/>
            <person name="Lombard V."/>
            <person name="Lucas S."/>
            <person name="Lunden K."/>
            <person name="Morin E."/>
            <person name="Murat C."/>
            <person name="Park J."/>
            <person name="Raffaello T."/>
            <person name="Rouze P."/>
            <person name="Salamov A."/>
            <person name="Schmutz J."/>
            <person name="Solheim H."/>
            <person name="Stahlberg J."/>
            <person name="Velez H."/>
            <person name="de Vries R.P."/>
            <person name="Wiebenga A."/>
            <person name="Woodward S."/>
            <person name="Yakovlev I."/>
            <person name="Garbelotto M."/>
            <person name="Martin F."/>
            <person name="Grigoriev I.V."/>
            <person name="Stenlid J."/>
        </authorList>
    </citation>
    <scope>NUCLEOTIDE SEQUENCE [LARGE SCALE GENOMIC DNA]</scope>
    <source>
        <strain evidence="3 4">TC 32-1</strain>
    </source>
</reference>
<feature type="domain" description="C2H2-type" evidence="2">
    <location>
        <begin position="162"/>
        <end position="187"/>
    </location>
</feature>
<evidence type="ECO:0000313" key="3">
    <source>
        <dbReference type="EMBL" id="ETW79436.1"/>
    </source>
</evidence>
<dbReference type="RefSeq" id="XP_009548023.1">
    <property type="nucleotide sequence ID" value="XM_009549728.1"/>
</dbReference>
<dbReference type="SMART" id="SM00355">
    <property type="entry name" value="ZnF_C2H2"/>
    <property type="match status" value="2"/>
</dbReference>
<gene>
    <name evidence="3" type="ORF">HETIRDRAFT_452634</name>
</gene>
<dbReference type="AlphaFoldDB" id="W4K2Z9"/>
<keyword evidence="4" id="KW-1185">Reference proteome</keyword>
<dbReference type="Gene3D" id="3.30.160.60">
    <property type="entry name" value="Classic Zinc Finger"/>
    <property type="match status" value="1"/>
</dbReference>
<dbReference type="Proteomes" id="UP000030671">
    <property type="component" value="Unassembled WGS sequence"/>
</dbReference>
<dbReference type="PROSITE" id="PS50157">
    <property type="entry name" value="ZINC_FINGER_C2H2_2"/>
    <property type="match status" value="1"/>
</dbReference>
<dbReference type="KEGG" id="hir:HETIRDRAFT_452634"/>
<sequence length="220" mass="24235">MGFPDVSAFHADPQSFAVDNTEQHTAAHQHEPIHYSAPGWAPVHPLPGHGMARSWYVANSGLNSPQSMLPAGGSYYQAVSMANGPIWEGAVAGVAGDDEGFEDNALNQPNFTSRTSARRDALASGLTPESVKAAGRGRTRRKAITRTPRVDKRQTPYLSSCWNCHHCESGFVRVYELRQHWRTASVHVRASLTCDECENDETFSRPDALLAHKRTFHGWP</sequence>
<keyword evidence="1" id="KW-0862">Zinc</keyword>
<dbReference type="GeneID" id="20676281"/>
<dbReference type="InParanoid" id="W4K2Z9"/>